<reference evidence="6 7" key="1">
    <citation type="journal article" date="2014" name="Nat. Genet.">
        <title>Whole-genome sequence of a flatfish provides insights into ZW sex chromosome evolution and adaptation to a benthic lifestyle.</title>
        <authorList>
            <person name="Chen S."/>
            <person name="Zhang G."/>
            <person name="Shao C."/>
            <person name="Huang Q."/>
            <person name="Liu G."/>
            <person name="Zhang P."/>
            <person name="Song W."/>
            <person name="An N."/>
            <person name="Chalopin D."/>
            <person name="Volff J.N."/>
            <person name="Hong Y."/>
            <person name="Li Q."/>
            <person name="Sha Z."/>
            <person name="Zhou H."/>
            <person name="Xie M."/>
            <person name="Yu Q."/>
            <person name="Liu Y."/>
            <person name="Xiang H."/>
            <person name="Wang N."/>
            <person name="Wu K."/>
            <person name="Yang C."/>
            <person name="Zhou Q."/>
            <person name="Liao X."/>
            <person name="Yang L."/>
            <person name="Hu Q."/>
            <person name="Zhang J."/>
            <person name="Meng L."/>
            <person name="Jin L."/>
            <person name="Tian Y."/>
            <person name="Lian J."/>
            <person name="Yang J."/>
            <person name="Miao G."/>
            <person name="Liu S."/>
            <person name="Liang Z."/>
            <person name="Yan F."/>
            <person name="Li Y."/>
            <person name="Sun B."/>
            <person name="Zhang H."/>
            <person name="Zhang J."/>
            <person name="Zhu Y."/>
            <person name="Du M."/>
            <person name="Zhao Y."/>
            <person name="Schartl M."/>
            <person name="Tang Q."/>
            <person name="Wang J."/>
        </authorList>
    </citation>
    <scope>NUCLEOTIDE SEQUENCE</scope>
</reference>
<organism evidence="6 7">
    <name type="scientific">Cynoglossus semilaevis</name>
    <name type="common">Tongue sole</name>
    <dbReference type="NCBI Taxonomy" id="244447"/>
    <lineage>
        <taxon>Eukaryota</taxon>
        <taxon>Metazoa</taxon>
        <taxon>Chordata</taxon>
        <taxon>Craniata</taxon>
        <taxon>Vertebrata</taxon>
        <taxon>Euteleostomi</taxon>
        <taxon>Actinopterygii</taxon>
        <taxon>Neopterygii</taxon>
        <taxon>Teleostei</taxon>
        <taxon>Neoteleostei</taxon>
        <taxon>Acanthomorphata</taxon>
        <taxon>Carangaria</taxon>
        <taxon>Pleuronectiformes</taxon>
        <taxon>Pleuronectoidei</taxon>
        <taxon>Cynoglossidae</taxon>
        <taxon>Cynoglossinae</taxon>
        <taxon>Cynoglossus</taxon>
    </lineage>
</organism>
<dbReference type="FunFam" id="1.10.287.110:FF:000035">
    <property type="entry name" value="DnaJ homolog subfamily C member 9"/>
    <property type="match status" value="1"/>
</dbReference>
<dbReference type="STRING" id="244447.ENSCSEP00000005705"/>
<dbReference type="SMART" id="SM00271">
    <property type="entry name" value="DnaJ"/>
    <property type="match status" value="1"/>
</dbReference>
<dbReference type="Proteomes" id="UP000265120">
    <property type="component" value="Chromosome 12"/>
</dbReference>
<dbReference type="PRINTS" id="PR00625">
    <property type="entry name" value="JDOMAIN"/>
</dbReference>
<dbReference type="PROSITE" id="PS50076">
    <property type="entry name" value="DNAJ_2"/>
    <property type="match status" value="1"/>
</dbReference>
<dbReference type="PANTHER" id="PTHR44144:SF1">
    <property type="entry name" value="DNAJ HOMOLOG SUBFAMILY C MEMBER 9"/>
    <property type="match status" value="1"/>
</dbReference>
<dbReference type="KEGG" id="csem:103387102"/>
<dbReference type="Gene3D" id="1.10.287.110">
    <property type="entry name" value="DnaJ domain"/>
    <property type="match status" value="1"/>
</dbReference>
<dbReference type="InParanoid" id="A0A3P8UZN9"/>
<name>A0A3P8UZN9_CYNSE</name>
<dbReference type="InterPro" id="IPR036869">
    <property type="entry name" value="J_dom_sf"/>
</dbReference>
<dbReference type="RefSeq" id="XP_008319837.1">
    <property type="nucleotide sequence ID" value="XM_008321615.3"/>
</dbReference>
<dbReference type="InterPro" id="IPR018253">
    <property type="entry name" value="DnaJ_domain_CS"/>
</dbReference>
<evidence type="ECO:0000256" key="4">
    <source>
        <dbReference type="SAM" id="MobiDB-lite"/>
    </source>
</evidence>
<dbReference type="Pfam" id="PF00226">
    <property type="entry name" value="DnaJ"/>
    <property type="match status" value="1"/>
</dbReference>
<dbReference type="Ensembl" id="ENSCSET00000005766.1">
    <property type="protein sequence ID" value="ENSCSEP00000005705.1"/>
    <property type="gene ID" value="ENSCSEG00000003678.1"/>
</dbReference>
<dbReference type="GeneID" id="103387102"/>
<dbReference type="InterPro" id="IPR001623">
    <property type="entry name" value="DnaJ_domain"/>
</dbReference>
<dbReference type="GO" id="GO:0031072">
    <property type="term" value="F:heat shock protein binding"/>
    <property type="evidence" value="ECO:0007669"/>
    <property type="project" value="TreeGrafter"/>
</dbReference>
<dbReference type="CDD" id="cd06257">
    <property type="entry name" value="DnaJ"/>
    <property type="match status" value="1"/>
</dbReference>
<dbReference type="SUPFAM" id="SSF46565">
    <property type="entry name" value="Chaperone J-domain"/>
    <property type="match status" value="1"/>
</dbReference>
<reference evidence="6" key="3">
    <citation type="submission" date="2025-09" db="UniProtKB">
        <authorList>
            <consortium name="Ensembl"/>
        </authorList>
    </citation>
    <scope>IDENTIFICATION</scope>
</reference>
<dbReference type="OrthoDB" id="110024at2759"/>
<dbReference type="Pfam" id="PF23302">
    <property type="entry name" value="HTH_DNAJC9"/>
    <property type="match status" value="1"/>
</dbReference>
<protein>
    <recommendedName>
        <fullName evidence="3">DnaJ homolog subfamily C member 9</fullName>
    </recommendedName>
</protein>
<comment type="function">
    <text evidence="2">Acts as a dual histone chaperone and heat shock co-chaperone. As a histone chaperone, forms a co-chaperone complex with MCM2 and histone H3-H4 heterodimers; and may thereby assist MCM2 in histone H3-H4 heterodimer recognition and facilitate the assembly of histones into nucleosomes. May also act as a histone co-chaperone together with TONSL. May recruit histone chaperones ASF1A, NASP and SPT2 to histone H3-H4 heterodimers. Also plays a role as co-chaperone of the HSP70 family of molecular chaperone proteins, such as HSPA1A, HSPA1B and HSPA8. As a co-chaperone, may play a role in the recruitment of HSP70-type molecular chaperone machinery to histone H3-H4 substrates, thereby maintaining the histone structural integrity. Exhibits activity to assemble histones onto DNA in vitro.</text>
</comment>
<feature type="domain" description="J" evidence="5">
    <location>
        <begin position="15"/>
        <end position="80"/>
    </location>
</feature>
<feature type="region of interest" description="Disordered" evidence="4">
    <location>
        <begin position="177"/>
        <end position="212"/>
    </location>
</feature>
<evidence type="ECO:0000256" key="2">
    <source>
        <dbReference type="ARBA" id="ARBA00054761"/>
    </source>
</evidence>
<keyword evidence="1" id="KW-0597">Phosphoprotein</keyword>
<dbReference type="InterPro" id="IPR052594">
    <property type="entry name" value="J_domain-containing_protein"/>
</dbReference>
<evidence type="ECO:0000313" key="6">
    <source>
        <dbReference type="Ensembl" id="ENSCSEP00000005705.1"/>
    </source>
</evidence>
<dbReference type="InterPro" id="IPR056453">
    <property type="entry name" value="HTH_DNAJC9"/>
</dbReference>
<dbReference type="PANTHER" id="PTHR44144">
    <property type="entry name" value="DNAJ HOMOLOG SUBFAMILY C MEMBER 9"/>
    <property type="match status" value="1"/>
</dbReference>
<dbReference type="AlphaFoldDB" id="A0A3P8UZN9"/>
<evidence type="ECO:0000259" key="5">
    <source>
        <dbReference type="PROSITE" id="PS50076"/>
    </source>
</evidence>
<keyword evidence="7" id="KW-1185">Reference proteome</keyword>
<dbReference type="GO" id="GO:0005737">
    <property type="term" value="C:cytoplasm"/>
    <property type="evidence" value="ECO:0007669"/>
    <property type="project" value="TreeGrafter"/>
</dbReference>
<reference evidence="6" key="2">
    <citation type="submission" date="2025-08" db="UniProtKB">
        <authorList>
            <consortium name="Ensembl"/>
        </authorList>
    </citation>
    <scope>IDENTIFICATION</scope>
</reference>
<dbReference type="GeneTree" id="ENSGT00940000175092"/>
<proteinExistence type="predicted"/>
<dbReference type="PROSITE" id="PS00636">
    <property type="entry name" value="DNAJ_1"/>
    <property type="match status" value="1"/>
</dbReference>
<dbReference type="CTD" id="23234"/>
<accession>A0A3P8UZN9</accession>
<evidence type="ECO:0000313" key="7">
    <source>
        <dbReference type="Proteomes" id="UP000265120"/>
    </source>
</evidence>
<sequence length="255" mass="29749">MGLIERCQELFRTSNLYDVLGSTKSATEAELRKSYYKMSLKVHPDRAPEDPLATEKFQVLGKLYAVLSDKEQRAVYDEQGVVDEEADGLDQDRCWADYWRLLFPEITVKDILAFEEKYKGSDEERQDLLRLYVTHEGDMDLIALWLMCFTQDDEPRIRGIIQDAIQNGDVEAFPAFTQESEKKKKSRRKRADRERQEAEELQRELGLDDQDDSLEMMIKKNQRSRQQNLNGFLSDLEAKYCKKSGKSQRGKKGKK</sequence>
<evidence type="ECO:0000256" key="1">
    <source>
        <dbReference type="ARBA" id="ARBA00022553"/>
    </source>
</evidence>
<feature type="compositionally biased region" description="Basic and acidic residues" evidence="4">
    <location>
        <begin position="191"/>
        <end position="206"/>
    </location>
</feature>
<dbReference type="GO" id="GO:0005634">
    <property type="term" value="C:nucleus"/>
    <property type="evidence" value="ECO:0007669"/>
    <property type="project" value="TreeGrafter"/>
</dbReference>
<evidence type="ECO:0000256" key="3">
    <source>
        <dbReference type="ARBA" id="ARBA00071610"/>
    </source>
</evidence>
<dbReference type="OMA" id="WLDLWSK"/>